<organism evidence="2 3">
    <name type="scientific">Physocladia obscura</name>
    <dbReference type="NCBI Taxonomy" id="109957"/>
    <lineage>
        <taxon>Eukaryota</taxon>
        <taxon>Fungi</taxon>
        <taxon>Fungi incertae sedis</taxon>
        <taxon>Chytridiomycota</taxon>
        <taxon>Chytridiomycota incertae sedis</taxon>
        <taxon>Chytridiomycetes</taxon>
        <taxon>Chytridiales</taxon>
        <taxon>Chytriomycetaceae</taxon>
        <taxon>Physocladia</taxon>
    </lineage>
</organism>
<dbReference type="InterPro" id="IPR019825">
    <property type="entry name" value="Lectin_legB_Mn/Ca_BS"/>
</dbReference>
<dbReference type="Proteomes" id="UP001211907">
    <property type="component" value="Unassembled WGS sequence"/>
</dbReference>
<dbReference type="SUPFAM" id="SSF57959">
    <property type="entry name" value="Leucine zipper domain"/>
    <property type="match status" value="1"/>
</dbReference>
<name>A0AAD5SV09_9FUNG</name>
<protein>
    <recommendedName>
        <fullName evidence="4">BZIP domain-containing protein</fullName>
    </recommendedName>
</protein>
<reference evidence="2" key="1">
    <citation type="submission" date="2020-05" db="EMBL/GenBank/DDBJ databases">
        <title>Phylogenomic resolution of chytrid fungi.</title>
        <authorList>
            <person name="Stajich J.E."/>
            <person name="Amses K."/>
            <person name="Simmons R."/>
            <person name="Seto K."/>
            <person name="Myers J."/>
            <person name="Bonds A."/>
            <person name="Quandt C.A."/>
            <person name="Barry K."/>
            <person name="Liu P."/>
            <person name="Grigoriev I."/>
            <person name="Longcore J.E."/>
            <person name="James T.Y."/>
        </authorList>
    </citation>
    <scope>NUCLEOTIDE SEQUENCE</scope>
    <source>
        <strain evidence="2">JEL0513</strain>
    </source>
</reference>
<dbReference type="AlphaFoldDB" id="A0AAD5SV09"/>
<feature type="coiled-coil region" evidence="1">
    <location>
        <begin position="58"/>
        <end position="85"/>
    </location>
</feature>
<sequence>MNAEANRESNADNNLIVGSVPKLIYTPPPLGGGHQAVATESLTTDRQAYMRKHQQAFRQRKQKYIEDLERRCNEQRAEISRLNACLDLTASMAVAPRTTGILASATPSPPASTVAVEFDTTRLQCSDFACFTHLAALEAQIENLRAEKYRELINVSRASWHSDSQSVTNLTSISRIPLTTMSAFGSNQNEQAVMGYVAHPPATFLSAVQLYGAPNIGNYFENLASIISPLSDTKVVDRIKKIYDGLVRSIDTNTARSLVLRLLREHNRLFDLCNIVERAQISDLLAEYVMATQKHSAQFTLILNARSTSECPPTFSTIPESEWPLRVQKIKAEIKKVPSLSRAESGVFEPCINLLCNYWAQPEFHELNTEEFFQLHKAVQTISSFVDNVEDMRQLLLTAEILRESSKRELVR</sequence>
<accession>A0AAD5SV09</accession>
<evidence type="ECO:0000313" key="3">
    <source>
        <dbReference type="Proteomes" id="UP001211907"/>
    </source>
</evidence>
<dbReference type="CDD" id="cd14688">
    <property type="entry name" value="bZIP_YAP"/>
    <property type="match status" value="1"/>
</dbReference>
<evidence type="ECO:0000256" key="1">
    <source>
        <dbReference type="SAM" id="Coils"/>
    </source>
</evidence>
<feature type="non-terminal residue" evidence="2">
    <location>
        <position position="1"/>
    </location>
</feature>
<dbReference type="InterPro" id="IPR046347">
    <property type="entry name" value="bZIP_sf"/>
</dbReference>
<proteinExistence type="predicted"/>
<gene>
    <name evidence="2" type="ORF">HK100_004914</name>
</gene>
<dbReference type="PROSITE" id="PS00307">
    <property type="entry name" value="LECTIN_LEGUME_BETA"/>
    <property type="match status" value="1"/>
</dbReference>
<keyword evidence="3" id="KW-1185">Reference proteome</keyword>
<dbReference type="GO" id="GO:0003700">
    <property type="term" value="F:DNA-binding transcription factor activity"/>
    <property type="evidence" value="ECO:0007669"/>
    <property type="project" value="InterPro"/>
</dbReference>
<evidence type="ECO:0008006" key="4">
    <source>
        <dbReference type="Google" id="ProtNLM"/>
    </source>
</evidence>
<comment type="caution">
    <text evidence="2">The sequence shown here is derived from an EMBL/GenBank/DDBJ whole genome shotgun (WGS) entry which is preliminary data.</text>
</comment>
<dbReference type="EMBL" id="JADGJH010002356">
    <property type="protein sequence ID" value="KAJ3099292.1"/>
    <property type="molecule type" value="Genomic_DNA"/>
</dbReference>
<keyword evidence="1" id="KW-0175">Coiled coil</keyword>
<evidence type="ECO:0000313" key="2">
    <source>
        <dbReference type="EMBL" id="KAJ3099292.1"/>
    </source>
</evidence>
<dbReference type="Gene3D" id="1.20.5.170">
    <property type="match status" value="1"/>
</dbReference>